<dbReference type="RefSeq" id="XP_003030959.1">
    <property type="nucleotide sequence ID" value="XM_003030913.1"/>
</dbReference>
<dbReference type="SUPFAM" id="SSF54909">
    <property type="entry name" value="Dimeric alpha+beta barrel"/>
    <property type="match status" value="1"/>
</dbReference>
<dbReference type="InParanoid" id="D8Q7P1"/>
<gene>
    <name evidence="1" type="ORF">SCHCODRAFT_235439</name>
</gene>
<name>D8Q7P1_SCHCM</name>
<reference evidence="1 2" key="1">
    <citation type="journal article" date="2010" name="Nat. Biotechnol.">
        <title>Genome sequence of the model mushroom Schizophyllum commune.</title>
        <authorList>
            <person name="Ohm R.A."/>
            <person name="de Jong J.F."/>
            <person name="Lugones L.G."/>
            <person name="Aerts A."/>
            <person name="Kothe E."/>
            <person name="Stajich J.E."/>
            <person name="de Vries R.P."/>
            <person name="Record E."/>
            <person name="Levasseur A."/>
            <person name="Baker S.E."/>
            <person name="Bartholomew K.A."/>
            <person name="Coutinho P.M."/>
            <person name="Erdmann S."/>
            <person name="Fowler T.J."/>
            <person name="Gathman A.C."/>
            <person name="Lombard V."/>
            <person name="Henrissat B."/>
            <person name="Knabe N."/>
            <person name="Kuees U."/>
            <person name="Lilly W.W."/>
            <person name="Lindquist E."/>
            <person name="Lucas S."/>
            <person name="Magnuson J.K."/>
            <person name="Piumi F."/>
            <person name="Raudaskoski M."/>
            <person name="Salamov A."/>
            <person name="Schmutz J."/>
            <person name="Schwarze F.W.M.R."/>
            <person name="vanKuyk P.A."/>
            <person name="Horton J.S."/>
            <person name="Grigoriev I.V."/>
            <person name="Woesten H.A.B."/>
        </authorList>
    </citation>
    <scope>NUCLEOTIDE SEQUENCE [LARGE SCALE GENOMIC DNA]</scope>
    <source>
        <strain evidence="2">H4-8 / FGSC 9210</strain>
    </source>
</reference>
<proteinExistence type="predicted"/>
<dbReference type="VEuPathDB" id="FungiDB:SCHCODRAFT_02544657"/>
<dbReference type="KEGG" id="scm:SCHCO_02544657"/>
<organism evidence="2">
    <name type="scientific">Schizophyllum commune (strain H4-8 / FGSC 9210)</name>
    <name type="common">Split gill fungus</name>
    <dbReference type="NCBI Taxonomy" id="578458"/>
    <lineage>
        <taxon>Eukaryota</taxon>
        <taxon>Fungi</taxon>
        <taxon>Dikarya</taxon>
        <taxon>Basidiomycota</taxon>
        <taxon>Agaricomycotina</taxon>
        <taxon>Agaricomycetes</taxon>
        <taxon>Agaricomycetidae</taxon>
        <taxon>Agaricales</taxon>
        <taxon>Schizophyllaceae</taxon>
        <taxon>Schizophyllum</taxon>
    </lineage>
</organism>
<evidence type="ECO:0000313" key="2">
    <source>
        <dbReference type="Proteomes" id="UP000007431"/>
    </source>
</evidence>
<dbReference type="Proteomes" id="UP000007431">
    <property type="component" value="Unassembled WGS sequence"/>
</dbReference>
<keyword evidence="2" id="KW-1185">Reference proteome</keyword>
<evidence type="ECO:0000313" key="1">
    <source>
        <dbReference type="EMBL" id="EFI96056.1"/>
    </source>
</evidence>
<dbReference type="InterPro" id="IPR011008">
    <property type="entry name" value="Dimeric_a/b-barrel"/>
</dbReference>
<evidence type="ECO:0008006" key="3">
    <source>
        <dbReference type="Google" id="ProtNLM"/>
    </source>
</evidence>
<dbReference type="OMA" id="EYHDWYD"/>
<dbReference type="eggNOG" id="ENOG502S7G9">
    <property type="taxonomic scope" value="Eukaryota"/>
</dbReference>
<dbReference type="GeneID" id="9586706"/>
<protein>
    <recommendedName>
        <fullName evidence="3">EthD domain-containing protein</fullName>
    </recommendedName>
</protein>
<dbReference type="OrthoDB" id="2851338at2759"/>
<dbReference type="EMBL" id="GL377307">
    <property type="protein sequence ID" value="EFI96056.1"/>
    <property type="molecule type" value="Genomic_DNA"/>
</dbReference>
<dbReference type="HOGENOM" id="CLU_1066194_0_0_1"/>
<dbReference type="Gene3D" id="3.30.70.100">
    <property type="match status" value="1"/>
</dbReference>
<accession>D8Q7P1</accession>
<sequence length="235" mass="26944">MSEITKPLPLVVILQEPGSEIDFDRYIDWYNNEHGPRRLTIDGFLTAARWKATDGKKPSWLTLYDLTSEDVANGDAYQAVVAQGSENEKDILQKLEFGARRLYRPLSSRTHPSTTAEQLPGKFVLAVWMDVKPEGEEEFNKWYDEEHLVLLEKVPGWLRGRRYTLVSGKSHGALPGGEPHYKYLAVHEFSMGGFAETQELKTAISTPWRDEVAKYVTARDLRVFELDVVYEKPRK</sequence>
<dbReference type="AlphaFoldDB" id="D8Q7P1"/>